<protein>
    <submittedName>
        <fullName evidence="3">Oxidoreductase</fullName>
    </submittedName>
</protein>
<dbReference type="SUPFAM" id="SSF51735">
    <property type="entry name" value="NAD(P)-binding Rossmann-fold domains"/>
    <property type="match status" value="1"/>
</dbReference>
<proteinExistence type="predicted"/>
<dbReference type="AlphaFoldDB" id="A0A366MWB5"/>
<dbReference type="RefSeq" id="WP_113892292.1">
    <property type="nucleotide sequence ID" value="NZ_JANJGA010000002.1"/>
</dbReference>
<dbReference type="InterPro" id="IPR055170">
    <property type="entry name" value="GFO_IDH_MocA-like_dom"/>
</dbReference>
<dbReference type="SUPFAM" id="SSF55347">
    <property type="entry name" value="Glyceraldehyde-3-phosphate dehydrogenase-like, C-terminal domain"/>
    <property type="match status" value="1"/>
</dbReference>
<evidence type="ECO:0000313" key="3">
    <source>
        <dbReference type="EMBL" id="RBQ30143.1"/>
    </source>
</evidence>
<dbReference type="Pfam" id="PF22725">
    <property type="entry name" value="GFO_IDH_MocA_C3"/>
    <property type="match status" value="1"/>
</dbReference>
<evidence type="ECO:0000259" key="2">
    <source>
        <dbReference type="Pfam" id="PF22725"/>
    </source>
</evidence>
<name>A0A366MWB5_9BACT</name>
<evidence type="ECO:0000259" key="1">
    <source>
        <dbReference type="Pfam" id="PF01408"/>
    </source>
</evidence>
<sequence length="301" mass="35434">MKVLLIGFGSIGKRHYEVLSKFSQIQQIDLVTKQNIEYICYENLEIIKNINQYDYFVIASETNKHFEQLEFLEKNVKDKLIFCEKPLFESKQGLEIKNNKVFIGYVLRFHPLIEKLIESIKNENIILVNAKCGQYLPSWRPNSDYRDCYSAKKEQGGGVLLDLSHEIDYVQWICGNINEIKSYQVKISDLEIDSDDLTMLIGKTDKNIFVNISIDYISKITHRKLLVETFENSYELDFISNKLIKKNKAGIEEIYSYSNLERNYMFEKMHLDIFNQQKSVCTFKEALEVMYTISTIQEQNR</sequence>
<dbReference type="Gene3D" id="3.30.360.10">
    <property type="entry name" value="Dihydrodipicolinate Reductase, domain 2"/>
    <property type="match status" value="1"/>
</dbReference>
<dbReference type="InterPro" id="IPR000683">
    <property type="entry name" value="Gfo/Idh/MocA-like_OxRdtase_N"/>
</dbReference>
<accession>A0A366MWB5</accession>
<dbReference type="EMBL" id="PDKB01000001">
    <property type="protein sequence ID" value="RBQ30143.1"/>
    <property type="molecule type" value="Genomic_DNA"/>
</dbReference>
<gene>
    <name evidence="3" type="ORF">CRU91_00425</name>
</gene>
<dbReference type="PANTHER" id="PTHR43249">
    <property type="entry name" value="UDP-N-ACETYL-2-AMINO-2-DEOXY-D-GLUCURONATE OXIDASE"/>
    <property type="match status" value="1"/>
</dbReference>
<dbReference type="PANTHER" id="PTHR43249:SF1">
    <property type="entry name" value="D-GLUCOSIDE 3-DEHYDROGENASE"/>
    <property type="match status" value="1"/>
</dbReference>
<dbReference type="GO" id="GO:0000166">
    <property type="term" value="F:nucleotide binding"/>
    <property type="evidence" value="ECO:0007669"/>
    <property type="project" value="InterPro"/>
</dbReference>
<feature type="domain" description="Gfo/Idh/MocA-like oxidoreductase N-terminal" evidence="1">
    <location>
        <begin position="1"/>
        <end position="90"/>
    </location>
</feature>
<dbReference type="Gene3D" id="3.40.50.720">
    <property type="entry name" value="NAD(P)-binding Rossmann-like Domain"/>
    <property type="match status" value="1"/>
</dbReference>
<feature type="domain" description="GFO/IDH/MocA-like oxidoreductase" evidence="2">
    <location>
        <begin position="116"/>
        <end position="219"/>
    </location>
</feature>
<dbReference type="Pfam" id="PF01408">
    <property type="entry name" value="GFO_IDH_MocA"/>
    <property type="match status" value="1"/>
</dbReference>
<dbReference type="InterPro" id="IPR052515">
    <property type="entry name" value="Gfo/Idh/MocA_Oxidoreductase"/>
</dbReference>
<keyword evidence="4" id="KW-1185">Reference proteome</keyword>
<dbReference type="OrthoDB" id="9782091at2"/>
<reference evidence="3 4" key="1">
    <citation type="submission" date="2017-10" db="EMBL/GenBank/DDBJ databases">
        <title>Genomics of the genus Arcobacter.</title>
        <authorList>
            <person name="Perez-Cataluna A."/>
            <person name="Figueras M.J."/>
        </authorList>
    </citation>
    <scope>NUCLEOTIDE SEQUENCE [LARGE SCALE GENOMIC DNA]</scope>
    <source>
        <strain evidence="3 4">CECT 9230</strain>
    </source>
</reference>
<evidence type="ECO:0000313" key="4">
    <source>
        <dbReference type="Proteomes" id="UP000252669"/>
    </source>
</evidence>
<dbReference type="InterPro" id="IPR036291">
    <property type="entry name" value="NAD(P)-bd_dom_sf"/>
</dbReference>
<dbReference type="Proteomes" id="UP000252669">
    <property type="component" value="Unassembled WGS sequence"/>
</dbReference>
<comment type="caution">
    <text evidence="3">The sequence shown here is derived from an EMBL/GenBank/DDBJ whole genome shotgun (WGS) entry which is preliminary data.</text>
</comment>
<organism evidence="3 4">
    <name type="scientific">Aliarcobacter vitoriensis</name>
    <dbReference type="NCBI Taxonomy" id="2011099"/>
    <lineage>
        <taxon>Bacteria</taxon>
        <taxon>Pseudomonadati</taxon>
        <taxon>Campylobacterota</taxon>
        <taxon>Epsilonproteobacteria</taxon>
        <taxon>Campylobacterales</taxon>
        <taxon>Arcobacteraceae</taxon>
        <taxon>Aliarcobacter</taxon>
    </lineage>
</organism>